<name>A0ABQ2N6M7_9ACTN</name>
<evidence type="ECO:0008006" key="3">
    <source>
        <dbReference type="Google" id="ProtNLM"/>
    </source>
</evidence>
<accession>A0ABQ2N6M7</accession>
<dbReference type="Pfam" id="PF13376">
    <property type="entry name" value="OmdA"/>
    <property type="match status" value="1"/>
</dbReference>
<dbReference type="Proteomes" id="UP000655410">
    <property type="component" value="Unassembled WGS sequence"/>
</dbReference>
<organism evidence="1 2">
    <name type="scientific">Nocardioides phosphati</name>
    <dbReference type="NCBI Taxonomy" id="1867775"/>
    <lineage>
        <taxon>Bacteria</taxon>
        <taxon>Bacillati</taxon>
        <taxon>Actinomycetota</taxon>
        <taxon>Actinomycetes</taxon>
        <taxon>Propionibacteriales</taxon>
        <taxon>Nocardioidaceae</taxon>
        <taxon>Nocardioides</taxon>
    </lineage>
</organism>
<gene>
    <name evidence="1" type="ORF">GCM10011584_04320</name>
</gene>
<proteinExistence type="predicted"/>
<evidence type="ECO:0000313" key="2">
    <source>
        <dbReference type="Proteomes" id="UP000655410"/>
    </source>
</evidence>
<comment type="caution">
    <text evidence="1">The sequence shown here is derived from an EMBL/GenBank/DDBJ whole genome shotgun (WGS) entry which is preliminary data.</text>
</comment>
<protein>
    <recommendedName>
        <fullName evidence="3">DUF1905 domain-containing protein</fullName>
    </recommendedName>
</protein>
<evidence type="ECO:0000313" key="1">
    <source>
        <dbReference type="EMBL" id="GGO85126.1"/>
    </source>
</evidence>
<reference evidence="2" key="1">
    <citation type="journal article" date="2019" name="Int. J. Syst. Evol. Microbiol.">
        <title>The Global Catalogue of Microorganisms (GCM) 10K type strain sequencing project: providing services to taxonomists for standard genome sequencing and annotation.</title>
        <authorList>
            <consortium name="The Broad Institute Genomics Platform"/>
            <consortium name="The Broad Institute Genome Sequencing Center for Infectious Disease"/>
            <person name="Wu L."/>
            <person name="Ma J."/>
        </authorList>
    </citation>
    <scope>NUCLEOTIDE SEQUENCE [LARGE SCALE GENOMIC DNA]</scope>
    <source>
        <strain evidence="2">CGMCC 4.7371</strain>
    </source>
</reference>
<sequence length="154" mass="17226">MSRQERFRTSVAVDPRGRTLILIPFDPDQAWGSKPRHPVTGSVDGRSMRGVIEKRETGPVIALGPAWTCEPLAGGAEVDVVLQLEGPQRADLAPDIAAALDANPLAAASFDALARFYRKQWLRWIDSTKRRPDQRPIRIAEMIRLIREGHKERP</sequence>
<keyword evidence="2" id="KW-1185">Reference proteome</keyword>
<dbReference type="RefSeq" id="WP_188782330.1">
    <property type="nucleotide sequence ID" value="NZ_BMNI01000001.1"/>
</dbReference>
<dbReference type="EMBL" id="BMNI01000001">
    <property type="protein sequence ID" value="GGO85126.1"/>
    <property type="molecule type" value="Genomic_DNA"/>
</dbReference>